<feature type="domain" description="Metallo-beta-lactamase" evidence="1">
    <location>
        <begin position="41"/>
        <end position="252"/>
    </location>
</feature>
<dbReference type="InterPro" id="IPR050855">
    <property type="entry name" value="NDM-1-like"/>
</dbReference>
<sequence length="325" mass="34935">MHATSSTQFDAAGGHGVPGLELVRDGLYCYGLPQPGTLPHYAFSYLLLDSGGAVHVIDAGWDSDENWQRFTRVLSGLGRSEKDVATVTVTHLHPDHLGMAARIRAASGASVALHRAEQDGIRELAAPVVESEVEARLESWGVPTDRRPELLEAFRGRSGWTAFTADRLLDDGESLEIPGRSVRALHTPGHTTGHLAFVDDANELLFLGDLLLPNQFPGIGLGGTPVANPIDDYLASLATVAALDRFEALPGHGYRFTGIAARSEETAAHHGRRTEQVASAIAPGQTVWDLASVLTWTAGWQNLRGLALLSALSQTDLHLARIRDR</sequence>
<proteinExistence type="predicted"/>
<evidence type="ECO:0000313" key="2">
    <source>
        <dbReference type="EMBL" id="TFB79561.1"/>
    </source>
</evidence>
<dbReference type="Proteomes" id="UP000298488">
    <property type="component" value="Unassembled WGS sequence"/>
</dbReference>
<dbReference type="Pfam" id="PF00753">
    <property type="entry name" value="Lactamase_B"/>
    <property type="match status" value="1"/>
</dbReference>
<dbReference type="PANTHER" id="PTHR42951">
    <property type="entry name" value="METALLO-BETA-LACTAMASE DOMAIN-CONTAINING"/>
    <property type="match status" value="1"/>
</dbReference>
<dbReference type="OrthoDB" id="2971563at2"/>
<dbReference type="AlphaFoldDB" id="A0A4R8V8U4"/>
<gene>
    <name evidence="2" type="ORF">E3N84_05565</name>
</gene>
<dbReference type="EMBL" id="SOFI01000003">
    <property type="protein sequence ID" value="TFB79561.1"/>
    <property type="molecule type" value="Genomic_DNA"/>
</dbReference>
<keyword evidence="3" id="KW-1185">Reference proteome</keyword>
<organism evidence="2 3">
    <name type="scientific">Terrimesophilobacter mesophilus</name>
    <dbReference type="NCBI Taxonomy" id="433647"/>
    <lineage>
        <taxon>Bacteria</taxon>
        <taxon>Bacillati</taxon>
        <taxon>Actinomycetota</taxon>
        <taxon>Actinomycetes</taxon>
        <taxon>Micrococcales</taxon>
        <taxon>Microbacteriaceae</taxon>
        <taxon>Terrimesophilobacter</taxon>
    </lineage>
</organism>
<keyword evidence="2" id="KW-0378">Hydrolase</keyword>
<evidence type="ECO:0000313" key="3">
    <source>
        <dbReference type="Proteomes" id="UP000298488"/>
    </source>
</evidence>
<name>A0A4R8V8U4_9MICO</name>
<accession>A0A4R8V8U4</accession>
<dbReference type="SUPFAM" id="SSF56281">
    <property type="entry name" value="Metallo-hydrolase/oxidoreductase"/>
    <property type="match status" value="1"/>
</dbReference>
<reference evidence="2 3" key="1">
    <citation type="submission" date="2019-03" db="EMBL/GenBank/DDBJ databases">
        <title>Genomics of glacier-inhabiting Cryobacterium strains.</title>
        <authorList>
            <person name="Liu Q."/>
            <person name="Xin Y.-H."/>
        </authorList>
    </citation>
    <scope>NUCLEOTIDE SEQUENCE [LARGE SCALE GENOMIC DNA]</scope>
    <source>
        <strain evidence="2 3">CGMCC 1.10440</strain>
    </source>
</reference>
<evidence type="ECO:0000259" key="1">
    <source>
        <dbReference type="SMART" id="SM00849"/>
    </source>
</evidence>
<comment type="caution">
    <text evidence="2">The sequence shown here is derived from an EMBL/GenBank/DDBJ whole genome shotgun (WGS) entry which is preliminary data.</text>
</comment>
<dbReference type="SMART" id="SM00849">
    <property type="entry name" value="Lactamase_B"/>
    <property type="match status" value="1"/>
</dbReference>
<dbReference type="Gene3D" id="3.60.15.10">
    <property type="entry name" value="Ribonuclease Z/Hydroxyacylglutathione hydrolase-like"/>
    <property type="match status" value="1"/>
</dbReference>
<dbReference type="PANTHER" id="PTHR42951:SF4">
    <property type="entry name" value="ACYL-COENZYME A THIOESTERASE MBLAC2"/>
    <property type="match status" value="1"/>
</dbReference>
<dbReference type="GO" id="GO:0016787">
    <property type="term" value="F:hydrolase activity"/>
    <property type="evidence" value="ECO:0007669"/>
    <property type="project" value="UniProtKB-KW"/>
</dbReference>
<dbReference type="RefSeq" id="WP_104095431.1">
    <property type="nucleotide sequence ID" value="NZ_JACHBP010000001.1"/>
</dbReference>
<protein>
    <submittedName>
        <fullName evidence="2">MBL fold metallo-hydrolase</fullName>
    </submittedName>
</protein>
<dbReference type="InterPro" id="IPR036866">
    <property type="entry name" value="RibonucZ/Hydroxyglut_hydro"/>
</dbReference>
<dbReference type="InterPro" id="IPR001279">
    <property type="entry name" value="Metallo-B-lactamas"/>
</dbReference>